<evidence type="ECO:0000259" key="1">
    <source>
        <dbReference type="Pfam" id="PF01261"/>
    </source>
</evidence>
<feature type="domain" description="Xylose isomerase-like TIM barrel" evidence="1">
    <location>
        <begin position="26"/>
        <end position="240"/>
    </location>
</feature>
<dbReference type="AlphaFoldDB" id="A0A6N9ZAI5"/>
<evidence type="ECO:0000313" key="2">
    <source>
        <dbReference type="EMBL" id="NEH90467.1"/>
    </source>
</evidence>
<dbReference type="Gene3D" id="3.20.20.150">
    <property type="entry name" value="Divalent-metal-dependent TIM barrel enzymes"/>
    <property type="match status" value="1"/>
</dbReference>
<sequence>MTISNAFSFQIFSARDFPPVSEQLKTISSLGFRSIEAYRALYDEPEVIRAQLDENRLTAPTGHFALTALEDEFERHVDAARILGIQRIIVPSLPFDERDKDIAGWKDIGRRLEALRQRTVDLGFAFGWHNHAFEFVALPDGSFPIEHILGDRIDWQMDVAWVAKAGRDPVEWMKKYRGRIVAIHVKDLALEGENESEMGWADPGKGRLPWDEYWKAAEQAGATIAIAEHDHPSDYERFAKNAIAKLQQLANGDAA</sequence>
<protein>
    <submittedName>
        <fullName evidence="2">TIM barrel protein</fullName>
    </submittedName>
</protein>
<reference evidence="2 3" key="1">
    <citation type="submission" date="2019-12" db="EMBL/GenBank/DDBJ databases">
        <title>Rhizobium genotypes associated with high levels of biological nitrogen fixation by grain legumes in a temperate-maritime cropping system.</title>
        <authorList>
            <person name="Maluk M."/>
            <person name="Francesc Ferrando Molina F."/>
            <person name="Lopez Del Egido L."/>
            <person name="Lafos M."/>
            <person name="Langarica-Fuentes A."/>
            <person name="Gebre Yohannes G."/>
            <person name="Young M.W."/>
            <person name="Martin P."/>
            <person name="Gantlett R."/>
            <person name="Kenicer G."/>
            <person name="Hawes C."/>
            <person name="Begg G.S."/>
            <person name="Quilliam R.S."/>
            <person name="Squire G.R."/>
            <person name="Poole P.S."/>
            <person name="Young P.W."/>
            <person name="Iannetta P.M."/>
            <person name="James E.K."/>
        </authorList>
    </citation>
    <scope>NUCLEOTIDE SEQUENCE [LARGE SCALE GENOMIC DNA]</scope>
    <source>
        <strain evidence="2 3">JHI2449</strain>
    </source>
</reference>
<accession>A0A6N9ZAI5</accession>
<dbReference type="SUPFAM" id="SSF51658">
    <property type="entry name" value="Xylose isomerase-like"/>
    <property type="match status" value="1"/>
</dbReference>
<proteinExistence type="predicted"/>
<organism evidence="2 3">
    <name type="scientific">Rhizobium laguerreae</name>
    <dbReference type="NCBI Taxonomy" id="1076926"/>
    <lineage>
        <taxon>Bacteria</taxon>
        <taxon>Pseudomonadati</taxon>
        <taxon>Pseudomonadota</taxon>
        <taxon>Alphaproteobacteria</taxon>
        <taxon>Hyphomicrobiales</taxon>
        <taxon>Rhizobiaceae</taxon>
        <taxon>Rhizobium/Agrobacterium group</taxon>
        <taxon>Rhizobium</taxon>
    </lineage>
</organism>
<dbReference type="Pfam" id="PF01261">
    <property type="entry name" value="AP_endonuc_2"/>
    <property type="match status" value="1"/>
</dbReference>
<dbReference type="EMBL" id="WUEP01000002">
    <property type="protein sequence ID" value="NEH90467.1"/>
    <property type="molecule type" value="Genomic_DNA"/>
</dbReference>
<comment type="caution">
    <text evidence="2">The sequence shown here is derived from an EMBL/GenBank/DDBJ whole genome shotgun (WGS) entry which is preliminary data.</text>
</comment>
<dbReference type="InterPro" id="IPR036237">
    <property type="entry name" value="Xyl_isomerase-like_sf"/>
</dbReference>
<dbReference type="PANTHER" id="PTHR12110">
    <property type="entry name" value="HYDROXYPYRUVATE ISOMERASE"/>
    <property type="match status" value="1"/>
</dbReference>
<evidence type="ECO:0000313" key="3">
    <source>
        <dbReference type="Proteomes" id="UP000468864"/>
    </source>
</evidence>
<dbReference type="InterPro" id="IPR013022">
    <property type="entry name" value="Xyl_isomerase-like_TIM-brl"/>
</dbReference>
<dbReference type="PANTHER" id="PTHR12110:SF41">
    <property type="entry name" value="INOSOSE DEHYDRATASE"/>
    <property type="match status" value="1"/>
</dbReference>
<name>A0A6N9ZAI5_9HYPH</name>
<gene>
    <name evidence="2" type="ORF">GR206_05335</name>
</gene>
<dbReference type="InterPro" id="IPR050312">
    <property type="entry name" value="IolE/XylAMocC-like"/>
</dbReference>
<dbReference type="Proteomes" id="UP000468864">
    <property type="component" value="Unassembled WGS sequence"/>
</dbReference>
<dbReference type="RefSeq" id="WP_163874934.1">
    <property type="nucleotide sequence ID" value="NZ_WUEP01000002.1"/>
</dbReference>